<dbReference type="RefSeq" id="WP_132092685.1">
    <property type="nucleotide sequence ID" value="NZ_JANKAQ010000011.1"/>
</dbReference>
<proteinExistence type="predicted"/>
<dbReference type="Pfam" id="PF04909">
    <property type="entry name" value="Amidohydro_2"/>
    <property type="match status" value="1"/>
</dbReference>
<dbReference type="PANTHER" id="PTHR21240">
    <property type="entry name" value="2-AMINO-3-CARBOXYLMUCONATE-6-SEMIALDEHYDE DECARBOXYLASE"/>
    <property type="match status" value="1"/>
</dbReference>
<gene>
    <name evidence="3" type="ORF">EV212_11073</name>
</gene>
<dbReference type="GO" id="GO:0019748">
    <property type="term" value="P:secondary metabolic process"/>
    <property type="evidence" value="ECO:0007669"/>
    <property type="project" value="TreeGrafter"/>
</dbReference>
<feature type="domain" description="Amidohydrolase-related" evidence="2">
    <location>
        <begin position="3"/>
        <end position="279"/>
    </location>
</feature>
<organism evidence="3 4">
    <name type="scientific">Frisingicoccus caecimuris</name>
    <dbReference type="NCBI Taxonomy" id="1796636"/>
    <lineage>
        <taxon>Bacteria</taxon>
        <taxon>Bacillati</taxon>
        <taxon>Bacillota</taxon>
        <taxon>Clostridia</taxon>
        <taxon>Lachnospirales</taxon>
        <taxon>Lachnospiraceae</taxon>
        <taxon>Frisingicoccus</taxon>
    </lineage>
</organism>
<dbReference type="PANTHER" id="PTHR21240:SF28">
    <property type="entry name" value="ISO-OROTATE DECARBOXYLASE (EUROFUNG)"/>
    <property type="match status" value="1"/>
</dbReference>
<sequence>MIIDMHLHPIFYKPICEDAEELEFRKNSFGVWKQGPMEWDEVFVEMDYGGIEKSALLPLDITTTEGGYIVTNEQVARLQSIYPDRLIGFASVDPHRPDAKEVLRHAFDDLGLQGLKLNPSKQKFYPAEELLEPIYEICESRNKPIIFHAGTSWEPNTPAEYSHPLAFEKVFIRHPELRCCLAHFAWPWVREMVMLMIKYPNVYTDTSVLYMDSPEESMERLFTVDMGPRWYERGFGRQVMFASNTPRFRAFKLKRALDKIPMRESARKDLYAGNAIRFLTGER</sequence>
<evidence type="ECO:0000256" key="1">
    <source>
        <dbReference type="ARBA" id="ARBA00023239"/>
    </source>
</evidence>
<keyword evidence="4" id="KW-1185">Reference proteome</keyword>
<evidence type="ECO:0000313" key="3">
    <source>
        <dbReference type="EMBL" id="TCO84050.1"/>
    </source>
</evidence>
<reference evidence="3 4" key="1">
    <citation type="submission" date="2019-03" db="EMBL/GenBank/DDBJ databases">
        <title>Genomic Encyclopedia of Type Strains, Phase IV (KMG-IV): sequencing the most valuable type-strain genomes for metagenomic binning, comparative biology and taxonomic classification.</title>
        <authorList>
            <person name="Goeker M."/>
        </authorList>
    </citation>
    <scope>NUCLEOTIDE SEQUENCE [LARGE SCALE GENOMIC DNA]</scope>
    <source>
        <strain evidence="3 4">DSM 28559</strain>
    </source>
</reference>
<dbReference type="GO" id="GO:0005737">
    <property type="term" value="C:cytoplasm"/>
    <property type="evidence" value="ECO:0007669"/>
    <property type="project" value="TreeGrafter"/>
</dbReference>
<dbReference type="EMBL" id="SLXA01000010">
    <property type="protein sequence ID" value="TCO84050.1"/>
    <property type="molecule type" value="Genomic_DNA"/>
</dbReference>
<dbReference type="Gene3D" id="3.20.20.140">
    <property type="entry name" value="Metal-dependent hydrolases"/>
    <property type="match status" value="1"/>
</dbReference>
<name>A0A4R2LC75_9FIRM</name>
<dbReference type="SUPFAM" id="SSF51556">
    <property type="entry name" value="Metallo-dependent hydrolases"/>
    <property type="match status" value="1"/>
</dbReference>
<dbReference type="GO" id="GO:0016787">
    <property type="term" value="F:hydrolase activity"/>
    <property type="evidence" value="ECO:0007669"/>
    <property type="project" value="InterPro"/>
</dbReference>
<comment type="caution">
    <text evidence="3">The sequence shown here is derived from an EMBL/GenBank/DDBJ whole genome shotgun (WGS) entry which is preliminary data.</text>
</comment>
<accession>A0A4R2LC75</accession>
<dbReference type="InterPro" id="IPR032466">
    <property type="entry name" value="Metal_Hydrolase"/>
</dbReference>
<dbReference type="InterPro" id="IPR032465">
    <property type="entry name" value="ACMSD"/>
</dbReference>
<protein>
    <recommendedName>
        <fullName evidence="2">Amidohydrolase-related domain-containing protein</fullName>
    </recommendedName>
</protein>
<dbReference type="Proteomes" id="UP000295711">
    <property type="component" value="Unassembled WGS sequence"/>
</dbReference>
<dbReference type="GO" id="GO:0016831">
    <property type="term" value="F:carboxy-lyase activity"/>
    <property type="evidence" value="ECO:0007669"/>
    <property type="project" value="InterPro"/>
</dbReference>
<dbReference type="AlphaFoldDB" id="A0A4R2LC75"/>
<dbReference type="InterPro" id="IPR006680">
    <property type="entry name" value="Amidohydro-rel"/>
</dbReference>
<evidence type="ECO:0000313" key="4">
    <source>
        <dbReference type="Proteomes" id="UP000295711"/>
    </source>
</evidence>
<keyword evidence="1" id="KW-0456">Lyase</keyword>
<evidence type="ECO:0000259" key="2">
    <source>
        <dbReference type="Pfam" id="PF04909"/>
    </source>
</evidence>
<dbReference type="OrthoDB" id="9771932at2"/>